<dbReference type="AlphaFoldDB" id="A0AAU7DFE1"/>
<dbReference type="InterPro" id="IPR050194">
    <property type="entry name" value="Glycosyltransferase_grp1"/>
</dbReference>
<dbReference type="Pfam" id="PF00534">
    <property type="entry name" value="Glycos_transf_1"/>
    <property type="match status" value="1"/>
</dbReference>
<reference evidence="2" key="1">
    <citation type="submission" date="2023-03" db="EMBL/GenBank/DDBJ databases">
        <title>Edaphobacter sp.</title>
        <authorList>
            <person name="Huber K.J."/>
            <person name="Papendorf J."/>
            <person name="Pilke C."/>
            <person name="Bunk B."/>
            <person name="Sproeer C."/>
            <person name="Pester M."/>
        </authorList>
    </citation>
    <scope>NUCLEOTIDE SEQUENCE</scope>
    <source>
        <strain evidence="2">DSM 110680</strain>
    </source>
</reference>
<feature type="domain" description="Glycosyl transferase family 1" evidence="1">
    <location>
        <begin position="221"/>
        <end position="383"/>
    </location>
</feature>
<protein>
    <submittedName>
        <fullName evidence="2">Glycosyltransferase family 4 protein</fullName>
        <ecNumber evidence="2">2.4.-.-</ecNumber>
    </submittedName>
</protein>
<evidence type="ECO:0000313" key="2">
    <source>
        <dbReference type="EMBL" id="XBH15800.1"/>
    </source>
</evidence>
<dbReference type="RefSeq" id="WP_348261032.1">
    <property type="nucleotide sequence ID" value="NZ_CP121196.1"/>
</dbReference>
<proteinExistence type="predicted"/>
<dbReference type="EMBL" id="CP121196">
    <property type="protein sequence ID" value="XBH15800.1"/>
    <property type="molecule type" value="Genomic_DNA"/>
</dbReference>
<evidence type="ECO:0000259" key="1">
    <source>
        <dbReference type="Pfam" id="PF00534"/>
    </source>
</evidence>
<dbReference type="SUPFAM" id="SSF53756">
    <property type="entry name" value="UDP-Glycosyltransferase/glycogen phosphorylase"/>
    <property type="match status" value="1"/>
</dbReference>
<dbReference type="PANTHER" id="PTHR45947:SF3">
    <property type="entry name" value="SULFOQUINOVOSYL TRANSFERASE SQD2"/>
    <property type="match status" value="1"/>
</dbReference>
<dbReference type="CDD" id="cd03801">
    <property type="entry name" value="GT4_PimA-like"/>
    <property type="match status" value="1"/>
</dbReference>
<accession>A0AAU7DFE1</accession>
<name>A0AAU7DFE1_9BACT</name>
<sequence>MKILLSAYACEPNKGSEPGVGWNWALALRDRGFDVHVLTRSNNREAIEQVSNLPTSRLTFHFYDLPQRLRFWKHWPGGIYLYYLLWQVGAYRIAKRLHSTLQFGLVHHITFVSYRQPSFMGSLGIPFVFGPVGGGETMPSQFRDSLPLGGRLIEWFRDLGNRAVGLDPLMQRTYSSARLIACATGETLDAIPARFHAKCIVQRAIGISAAPEPEPSAIAVKLSRPQLLFVGRLLYWKGLHLLLRALSNVRDAVPGLRLRIIGEGADGRWLKQEARRWKVDDLVDWIARVPHHEMANEYRNSSAFIFPSLHDSGGMVVLEALSAGLPVICLNVGGPGSIVDSSCGFSVEVGRKSENEIIEELSDSVKRMCQEHKLRSELSVGARNRASTLTWSTAVEAIYSQPSVREHANVGERMSMI</sequence>
<dbReference type="GO" id="GO:0016757">
    <property type="term" value="F:glycosyltransferase activity"/>
    <property type="evidence" value="ECO:0007669"/>
    <property type="project" value="UniProtKB-KW"/>
</dbReference>
<keyword evidence="2" id="KW-0808">Transferase</keyword>
<dbReference type="PANTHER" id="PTHR45947">
    <property type="entry name" value="SULFOQUINOVOSYL TRANSFERASE SQD2"/>
    <property type="match status" value="1"/>
</dbReference>
<dbReference type="Gene3D" id="3.40.50.2000">
    <property type="entry name" value="Glycogen Phosphorylase B"/>
    <property type="match status" value="2"/>
</dbReference>
<keyword evidence="2" id="KW-0328">Glycosyltransferase</keyword>
<organism evidence="2">
    <name type="scientific">Telmatobacter sp. DSM 110680</name>
    <dbReference type="NCBI Taxonomy" id="3036704"/>
    <lineage>
        <taxon>Bacteria</taxon>
        <taxon>Pseudomonadati</taxon>
        <taxon>Acidobacteriota</taxon>
        <taxon>Terriglobia</taxon>
        <taxon>Terriglobales</taxon>
        <taxon>Acidobacteriaceae</taxon>
        <taxon>Telmatobacter</taxon>
    </lineage>
</organism>
<gene>
    <name evidence="2" type="ORF">P8935_14610</name>
</gene>
<dbReference type="InterPro" id="IPR001296">
    <property type="entry name" value="Glyco_trans_1"/>
</dbReference>
<dbReference type="EC" id="2.4.-.-" evidence="2"/>